<gene>
    <name evidence="1" type="ORF">ACFPFM_39305</name>
</gene>
<evidence type="ECO:0000313" key="2">
    <source>
        <dbReference type="Proteomes" id="UP001595833"/>
    </source>
</evidence>
<accession>A0ABV9YD39</accession>
<dbReference type="EMBL" id="JBHSJB010000049">
    <property type="protein sequence ID" value="MFC5059796.1"/>
    <property type="molecule type" value="Genomic_DNA"/>
</dbReference>
<organism evidence="1 2">
    <name type="scientific">Saccharothrix xinjiangensis</name>
    <dbReference type="NCBI Taxonomy" id="204798"/>
    <lineage>
        <taxon>Bacteria</taxon>
        <taxon>Bacillati</taxon>
        <taxon>Actinomycetota</taxon>
        <taxon>Actinomycetes</taxon>
        <taxon>Pseudonocardiales</taxon>
        <taxon>Pseudonocardiaceae</taxon>
        <taxon>Saccharothrix</taxon>
    </lineage>
</organism>
<dbReference type="Proteomes" id="UP001595833">
    <property type="component" value="Unassembled WGS sequence"/>
</dbReference>
<evidence type="ECO:0000313" key="1">
    <source>
        <dbReference type="EMBL" id="MFC5059796.1"/>
    </source>
</evidence>
<proteinExistence type="predicted"/>
<protein>
    <submittedName>
        <fullName evidence="1">Uncharacterized protein</fullName>
    </submittedName>
</protein>
<dbReference type="RefSeq" id="WP_344038291.1">
    <property type="nucleotide sequence ID" value="NZ_BAAAKE010000010.1"/>
</dbReference>
<name>A0ABV9YD39_9PSEU</name>
<sequence>MRSLWIGPPGGLREIPDTATNYDRSVSLGVQDFASLSGGVTTTRLATPPRRLTLSWSALLPEHARWLDALARRAHGPGPLAVLDPAADNLLEASQSLGRTPRRISLARWGTLADRADGVLTVTDTRDNSSQLYYNSPYWTGWPVLPGVRVSFTADLTRNGGARAVLDFWDATGAYIQTIGPAAPVVTAVPPAGAAFVLPKVWLPAITTPTPVGGALLRLGEHIDAAEPIPVGDGCPAMTVTGYADARGSHTATCRSPSWRCAVCRTDPTTTITGLACCQASGPTHPAS</sequence>
<comment type="caution">
    <text evidence="1">The sequence shown here is derived from an EMBL/GenBank/DDBJ whole genome shotgun (WGS) entry which is preliminary data.</text>
</comment>
<reference evidence="2" key="1">
    <citation type="journal article" date="2019" name="Int. J. Syst. Evol. Microbiol.">
        <title>The Global Catalogue of Microorganisms (GCM) 10K type strain sequencing project: providing services to taxonomists for standard genome sequencing and annotation.</title>
        <authorList>
            <consortium name="The Broad Institute Genomics Platform"/>
            <consortium name="The Broad Institute Genome Sequencing Center for Infectious Disease"/>
            <person name="Wu L."/>
            <person name="Ma J."/>
        </authorList>
    </citation>
    <scope>NUCLEOTIDE SEQUENCE [LARGE SCALE GENOMIC DNA]</scope>
    <source>
        <strain evidence="2">KCTC 12848</strain>
    </source>
</reference>
<keyword evidence="2" id="KW-1185">Reference proteome</keyword>